<keyword evidence="9" id="KW-1185">Reference proteome</keyword>
<evidence type="ECO:0000259" key="7">
    <source>
        <dbReference type="Pfam" id="PF20684"/>
    </source>
</evidence>
<keyword evidence="2 6" id="KW-0812">Transmembrane</keyword>
<comment type="caution">
    <text evidence="8">The sequence shown here is derived from an EMBL/GenBank/DDBJ whole genome shotgun (WGS) entry which is preliminary data.</text>
</comment>
<evidence type="ECO:0000256" key="2">
    <source>
        <dbReference type="ARBA" id="ARBA00022692"/>
    </source>
</evidence>
<protein>
    <recommendedName>
        <fullName evidence="7">Rhodopsin domain-containing protein</fullName>
    </recommendedName>
</protein>
<sequence>MWFTMSLSTRDSTYDAGPQLLRDIWGLTAVAIVVVFLRIVAKYRIRKFGADDLLMAFALCMALVGSIMITLAIQLGFGQKVSALSDAAVSKVIMHDYLSQTFGLAGGTIGRISFIVFVIGLLAQRSSQKIALWTLAGAQVVVNSLLIIIIFVQCPGHASAIWSHSGKEKCWSLKVQADYGYFQGAFNAATDLGLATFSTYIFWNLNLKLRVKAGLVVLLGLGIFAMIAAIIKTVQTRVLASSDNDPTIATVTYDRWLFIETYLVIVTTSIPSIRSLFRSMDGRKIGRYDTGVMGSVFALDSFKKDFGLPTSSSGFASTANVHVSSNEEVQREIAEIFAAIEEETAQTEGVTWKECLQKSVYGTVKAVATVYLGEILPTRLRAYGVGLGATSQWLFSFVITEVTPRAINSVESRTCLMFAILCTAMGIFVSIVVKKTKGRTLEDMDLIFGAIDEEQRQVVENTLHKNDIHAEHVDGDKDLDHK</sequence>
<feature type="transmembrane region" description="Helical" evidence="6">
    <location>
        <begin position="53"/>
        <end position="77"/>
    </location>
</feature>
<dbReference type="PANTHER" id="PTHR33048:SF155">
    <property type="entry name" value="INTEGRAL MEMBRANE PROTEIN"/>
    <property type="match status" value="1"/>
</dbReference>
<dbReference type="Pfam" id="PF00083">
    <property type="entry name" value="Sugar_tr"/>
    <property type="match status" value="1"/>
</dbReference>
<reference evidence="8" key="2">
    <citation type="journal article" date="2023" name="IMA Fungus">
        <title>Comparative genomic study of the Penicillium genus elucidates a diverse pangenome and 15 lateral gene transfer events.</title>
        <authorList>
            <person name="Petersen C."/>
            <person name="Sorensen T."/>
            <person name="Nielsen M.R."/>
            <person name="Sondergaard T.E."/>
            <person name="Sorensen J.L."/>
            <person name="Fitzpatrick D.A."/>
            <person name="Frisvad J.C."/>
            <person name="Nielsen K.L."/>
        </authorList>
    </citation>
    <scope>NUCLEOTIDE SEQUENCE</scope>
    <source>
        <strain evidence="8">IBT 21472</strain>
    </source>
</reference>
<keyword evidence="3 6" id="KW-1133">Transmembrane helix</keyword>
<evidence type="ECO:0000313" key="8">
    <source>
        <dbReference type="EMBL" id="KAJ5331247.1"/>
    </source>
</evidence>
<dbReference type="Pfam" id="PF20684">
    <property type="entry name" value="Fung_rhodopsin"/>
    <property type="match status" value="1"/>
</dbReference>
<gene>
    <name evidence="8" type="ORF">N7476_001030</name>
</gene>
<feature type="transmembrane region" description="Helical" evidence="6">
    <location>
        <begin position="130"/>
        <end position="152"/>
    </location>
</feature>
<feature type="transmembrane region" description="Helical" evidence="6">
    <location>
        <begin position="20"/>
        <end position="41"/>
    </location>
</feature>
<feature type="transmembrane region" description="Helical" evidence="6">
    <location>
        <begin position="415"/>
        <end position="433"/>
    </location>
</feature>
<name>A0A9W9UC81_9EURO</name>
<evidence type="ECO:0000256" key="3">
    <source>
        <dbReference type="ARBA" id="ARBA00022989"/>
    </source>
</evidence>
<feature type="domain" description="Rhodopsin" evidence="7">
    <location>
        <begin position="37"/>
        <end position="278"/>
    </location>
</feature>
<accession>A0A9W9UC81</accession>
<dbReference type="InterPro" id="IPR036259">
    <property type="entry name" value="MFS_trans_sf"/>
</dbReference>
<dbReference type="Proteomes" id="UP001147746">
    <property type="component" value="Unassembled WGS sequence"/>
</dbReference>
<organism evidence="8 9">
    <name type="scientific">Penicillium atrosanguineum</name>
    <dbReference type="NCBI Taxonomy" id="1132637"/>
    <lineage>
        <taxon>Eukaryota</taxon>
        <taxon>Fungi</taxon>
        <taxon>Dikarya</taxon>
        <taxon>Ascomycota</taxon>
        <taxon>Pezizomycotina</taxon>
        <taxon>Eurotiomycetes</taxon>
        <taxon>Eurotiomycetidae</taxon>
        <taxon>Eurotiales</taxon>
        <taxon>Aspergillaceae</taxon>
        <taxon>Penicillium</taxon>
    </lineage>
</organism>
<feature type="transmembrane region" description="Helical" evidence="6">
    <location>
        <begin position="97"/>
        <end position="123"/>
    </location>
</feature>
<comment type="similarity">
    <text evidence="5">Belongs to the SAT4 family.</text>
</comment>
<dbReference type="InterPro" id="IPR052337">
    <property type="entry name" value="SAT4-like"/>
</dbReference>
<dbReference type="InterPro" id="IPR049326">
    <property type="entry name" value="Rhodopsin_dom_fungi"/>
</dbReference>
<evidence type="ECO:0000256" key="5">
    <source>
        <dbReference type="ARBA" id="ARBA00038359"/>
    </source>
</evidence>
<dbReference type="AlphaFoldDB" id="A0A9W9UC81"/>
<dbReference type="InterPro" id="IPR005828">
    <property type="entry name" value="MFS_sugar_transport-like"/>
</dbReference>
<evidence type="ECO:0000256" key="1">
    <source>
        <dbReference type="ARBA" id="ARBA00004141"/>
    </source>
</evidence>
<dbReference type="GO" id="GO:0022857">
    <property type="term" value="F:transmembrane transporter activity"/>
    <property type="evidence" value="ECO:0007669"/>
    <property type="project" value="InterPro"/>
</dbReference>
<keyword evidence="4 6" id="KW-0472">Membrane</keyword>
<comment type="subcellular location">
    <subcellularLocation>
        <location evidence="1">Membrane</location>
        <topology evidence="1">Multi-pass membrane protein</topology>
    </subcellularLocation>
</comment>
<dbReference type="PANTHER" id="PTHR33048">
    <property type="entry name" value="PTH11-LIKE INTEGRAL MEMBRANE PROTEIN (AFU_ORTHOLOGUE AFUA_5G11245)"/>
    <property type="match status" value="1"/>
</dbReference>
<dbReference type="Gene3D" id="1.20.1250.20">
    <property type="entry name" value="MFS general substrate transporter like domains"/>
    <property type="match status" value="1"/>
</dbReference>
<proteinExistence type="inferred from homology"/>
<dbReference type="EMBL" id="JAPZBO010000001">
    <property type="protein sequence ID" value="KAJ5331247.1"/>
    <property type="molecule type" value="Genomic_DNA"/>
</dbReference>
<evidence type="ECO:0000256" key="4">
    <source>
        <dbReference type="ARBA" id="ARBA00023136"/>
    </source>
</evidence>
<dbReference type="SUPFAM" id="SSF103473">
    <property type="entry name" value="MFS general substrate transporter"/>
    <property type="match status" value="1"/>
</dbReference>
<reference evidence="8" key="1">
    <citation type="submission" date="2022-12" db="EMBL/GenBank/DDBJ databases">
        <authorList>
            <person name="Petersen C."/>
        </authorList>
    </citation>
    <scope>NUCLEOTIDE SEQUENCE</scope>
    <source>
        <strain evidence="8">IBT 21472</strain>
    </source>
</reference>
<evidence type="ECO:0000256" key="6">
    <source>
        <dbReference type="SAM" id="Phobius"/>
    </source>
</evidence>
<feature type="transmembrane region" description="Helical" evidence="6">
    <location>
        <begin position="181"/>
        <end position="203"/>
    </location>
</feature>
<feature type="transmembrane region" description="Helical" evidence="6">
    <location>
        <begin position="255"/>
        <end position="277"/>
    </location>
</feature>
<feature type="transmembrane region" description="Helical" evidence="6">
    <location>
        <begin position="215"/>
        <end position="235"/>
    </location>
</feature>
<evidence type="ECO:0000313" key="9">
    <source>
        <dbReference type="Proteomes" id="UP001147746"/>
    </source>
</evidence>
<dbReference type="GO" id="GO:0016020">
    <property type="term" value="C:membrane"/>
    <property type="evidence" value="ECO:0007669"/>
    <property type="project" value="UniProtKB-SubCell"/>
</dbReference>